<proteinExistence type="predicted"/>
<sequence length="392" mass="42255">MPRIARYAQALGLTTFQSKHLQSREDSPSICHSYGMNFQDNGFYFQNSLSSDPFTLVEQFEGCQPDVAFNVLVDPSGDQSLCTNTELTPENTDMLSTCPLLKNQLVSGNWSIIIISNNGDGEPLAAQRDFKLSVTPQLTSTVTPTIIATQVTTPIVNSTITTTSTEVALIPAKTVSIPSATVTPTTTVTPRTVTSTSTKALLTINVPTYTIDVTQITVTKTATCKLPTRPAKYDGRAVIMPTVGPVADLIESIGLDFRRELARERFLQERAERLALVERAPDPQPLWVTESNTNKWGTITAISTASPIVATYTSELITVVTQTPPPVTVPYGVVTAKKVTVTAPTPTKIATKNILATVTTVTKTIDYRYTITSTTTPQAVKDACISAGGILH</sequence>
<reference evidence="1" key="1">
    <citation type="journal article" date="2020" name="Stud. Mycol.">
        <title>101 Dothideomycetes genomes: a test case for predicting lifestyles and emergence of pathogens.</title>
        <authorList>
            <person name="Haridas S."/>
            <person name="Albert R."/>
            <person name="Binder M."/>
            <person name="Bloem J."/>
            <person name="Labutti K."/>
            <person name="Salamov A."/>
            <person name="Andreopoulos B."/>
            <person name="Baker S."/>
            <person name="Barry K."/>
            <person name="Bills G."/>
            <person name="Bluhm B."/>
            <person name="Cannon C."/>
            <person name="Castanera R."/>
            <person name="Culley D."/>
            <person name="Daum C."/>
            <person name="Ezra D."/>
            <person name="Gonzalez J."/>
            <person name="Henrissat B."/>
            <person name="Kuo A."/>
            <person name="Liang C."/>
            <person name="Lipzen A."/>
            <person name="Lutzoni F."/>
            <person name="Magnuson J."/>
            <person name="Mondo S."/>
            <person name="Nolan M."/>
            <person name="Ohm R."/>
            <person name="Pangilinan J."/>
            <person name="Park H.-J."/>
            <person name="Ramirez L."/>
            <person name="Alfaro M."/>
            <person name="Sun H."/>
            <person name="Tritt A."/>
            <person name="Yoshinaga Y."/>
            <person name="Zwiers L.-H."/>
            <person name="Turgeon B."/>
            <person name="Goodwin S."/>
            <person name="Spatafora J."/>
            <person name="Crous P."/>
            <person name="Grigoriev I."/>
        </authorList>
    </citation>
    <scope>NUCLEOTIDE SEQUENCE</scope>
    <source>
        <strain evidence="1">CBS 107.79</strain>
    </source>
</reference>
<dbReference type="Proteomes" id="UP000800036">
    <property type="component" value="Unassembled WGS sequence"/>
</dbReference>
<name>A0A6A5VJQ3_9PLEO</name>
<protein>
    <submittedName>
        <fullName evidence="1">Uncharacterized protein</fullName>
    </submittedName>
</protein>
<keyword evidence="2" id="KW-1185">Reference proteome</keyword>
<evidence type="ECO:0000313" key="1">
    <source>
        <dbReference type="EMBL" id="KAF1977464.1"/>
    </source>
</evidence>
<accession>A0A6A5VJQ3</accession>
<gene>
    <name evidence="1" type="ORF">BU23DRAFT_596376</name>
</gene>
<dbReference type="AlphaFoldDB" id="A0A6A5VJQ3"/>
<evidence type="ECO:0000313" key="2">
    <source>
        <dbReference type="Proteomes" id="UP000800036"/>
    </source>
</evidence>
<dbReference type="EMBL" id="ML976663">
    <property type="protein sequence ID" value="KAF1977464.1"/>
    <property type="molecule type" value="Genomic_DNA"/>
</dbReference>
<dbReference type="OrthoDB" id="3937708at2759"/>
<organism evidence="1 2">
    <name type="scientific">Bimuria novae-zelandiae CBS 107.79</name>
    <dbReference type="NCBI Taxonomy" id="1447943"/>
    <lineage>
        <taxon>Eukaryota</taxon>
        <taxon>Fungi</taxon>
        <taxon>Dikarya</taxon>
        <taxon>Ascomycota</taxon>
        <taxon>Pezizomycotina</taxon>
        <taxon>Dothideomycetes</taxon>
        <taxon>Pleosporomycetidae</taxon>
        <taxon>Pleosporales</taxon>
        <taxon>Massarineae</taxon>
        <taxon>Didymosphaeriaceae</taxon>
        <taxon>Bimuria</taxon>
    </lineage>
</organism>